<evidence type="ECO:0000256" key="3">
    <source>
        <dbReference type="SAM" id="MobiDB-lite"/>
    </source>
</evidence>
<evidence type="ECO:0000313" key="6">
    <source>
        <dbReference type="Proteomes" id="UP001374579"/>
    </source>
</evidence>
<dbReference type="PANTHER" id="PTHR32123:SF9">
    <property type="entry name" value="PROTEIN SPINDLY"/>
    <property type="match status" value="1"/>
</dbReference>
<organism evidence="5 6">
    <name type="scientific">Littorina saxatilis</name>
    <dbReference type="NCBI Taxonomy" id="31220"/>
    <lineage>
        <taxon>Eukaryota</taxon>
        <taxon>Metazoa</taxon>
        <taxon>Spiralia</taxon>
        <taxon>Lophotrochozoa</taxon>
        <taxon>Mollusca</taxon>
        <taxon>Gastropoda</taxon>
        <taxon>Caenogastropoda</taxon>
        <taxon>Littorinimorpha</taxon>
        <taxon>Littorinoidea</taxon>
        <taxon>Littorinidae</taxon>
        <taxon>Littorina</taxon>
    </lineage>
</organism>
<protein>
    <submittedName>
        <fullName evidence="5">Uncharacterized protein</fullName>
    </submittedName>
</protein>
<accession>A0AAN9AV06</accession>
<evidence type="ECO:0000256" key="4">
    <source>
        <dbReference type="SAM" id="SignalP"/>
    </source>
</evidence>
<dbReference type="AlphaFoldDB" id="A0AAN9AV06"/>
<reference evidence="5 6" key="1">
    <citation type="submission" date="2024-02" db="EMBL/GenBank/DDBJ databases">
        <title>Chromosome-scale genome assembly of the rough periwinkle Littorina saxatilis.</title>
        <authorList>
            <person name="De Jode A."/>
            <person name="Faria R."/>
            <person name="Formenti G."/>
            <person name="Sims Y."/>
            <person name="Smith T.P."/>
            <person name="Tracey A."/>
            <person name="Wood J.M.D."/>
            <person name="Zagrodzka Z.B."/>
            <person name="Johannesson K."/>
            <person name="Butlin R.K."/>
            <person name="Leder E.H."/>
        </authorList>
    </citation>
    <scope>NUCLEOTIDE SEQUENCE [LARGE SCALE GENOMIC DNA]</scope>
    <source>
        <strain evidence="5">Snail1</strain>
        <tissue evidence="5">Muscle</tissue>
    </source>
</reference>
<keyword evidence="6" id="KW-1185">Reference proteome</keyword>
<dbReference type="PANTHER" id="PTHR32123">
    <property type="entry name" value="BICD FAMILY-LIKE CARGO ADAPTER"/>
    <property type="match status" value="1"/>
</dbReference>
<evidence type="ECO:0000256" key="2">
    <source>
        <dbReference type="SAM" id="Coils"/>
    </source>
</evidence>
<feature type="region of interest" description="Disordered" evidence="3">
    <location>
        <begin position="574"/>
        <end position="598"/>
    </location>
</feature>
<dbReference type="EMBL" id="JBAMIC010000019">
    <property type="protein sequence ID" value="KAK7093840.1"/>
    <property type="molecule type" value="Genomic_DNA"/>
</dbReference>
<feature type="coiled-coil region" evidence="2">
    <location>
        <begin position="433"/>
        <end position="460"/>
    </location>
</feature>
<feature type="coiled-coil region" evidence="2">
    <location>
        <begin position="40"/>
        <end position="95"/>
    </location>
</feature>
<gene>
    <name evidence="5" type="ORF">V1264_007527</name>
</gene>
<feature type="compositionally biased region" description="Basic residues" evidence="3">
    <location>
        <begin position="667"/>
        <end position="680"/>
    </location>
</feature>
<proteinExistence type="predicted"/>
<comment type="caution">
    <text evidence="5">The sequence shown here is derived from an EMBL/GenBank/DDBJ whole genome shotgun (WGS) entry which is preliminary data.</text>
</comment>
<name>A0AAN9AV06_9CAEN</name>
<feature type="signal peptide" evidence="4">
    <location>
        <begin position="1"/>
        <end position="27"/>
    </location>
</feature>
<evidence type="ECO:0000256" key="1">
    <source>
        <dbReference type="ARBA" id="ARBA00023054"/>
    </source>
</evidence>
<evidence type="ECO:0000313" key="5">
    <source>
        <dbReference type="EMBL" id="KAK7093840.1"/>
    </source>
</evidence>
<feature type="coiled-coil region" evidence="2">
    <location>
        <begin position="203"/>
        <end position="382"/>
    </location>
</feature>
<keyword evidence="1 2" id="KW-0175">Coiled coil</keyword>
<keyword evidence="4" id="KW-0732">Signal</keyword>
<sequence length="694" mass="78596">MASANFKAGKIAFSRLFFLAEILKVHASRMESPGGEKKVVEDLNRRVEDLEAALEEQEQNLFKAATVGKSLLEENNDLRLRIDDLMKQHAAAIEEKHQEVCSLQSRTEVAASTQQWQQEEISNLRAELQTVRSSVTDQMEEERRLEVSGYKKQTESLRLDVDNLQSVETELRGRVGELEALLQTHLDRTQIHSTSTSFTSEEMAQLHEELTALRIDLTEERAKNIDLTGQLQQAEREREMVSSRLKTASTEIEELQCQVVTYAKHLEESRRETLEVRAQLDSARIESQFHGSKGNSLFSEVEDRRMTLEKMMASLKVQNKQYKDKYDIEKQQNQKYKMQIAMALQMSSYKQDPAVQRLRDQLSQAHAEIRTLTDHIQNLESSTGGSNGQMISADALEKVEDRNYAQYLMEIIKTEKENAAKARCELHTKSLQYLDVSNQMVDLSRRNQQLQGERDMIQSQLIKAALEKEELLLKYDPDRVKSGKLQKRVVEKIDMGDAQLQIQERVTGASGRPSDIFKHGTATGRPSNIFKPSVASGRLSDIKKTAVSTVRQVDVLKPLSAGRPDEVLKTVSAAQKTSSMYSDSQKSKSSKPWALESMSSLSDDDDSLFYNDKENFEDTTFDPDPSTLQGRKVSMADDVKVIYADGEESMAVLAREGDKSTPAEAMKKKKQPKAVSKVKHVTADEAPQYECKQQ</sequence>
<feature type="region of interest" description="Disordered" evidence="3">
    <location>
        <begin position="653"/>
        <end position="694"/>
    </location>
</feature>
<dbReference type="Proteomes" id="UP001374579">
    <property type="component" value="Unassembled WGS sequence"/>
</dbReference>
<feature type="chain" id="PRO_5043041937" evidence="4">
    <location>
        <begin position="28"/>
        <end position="694"/>
    </location>
</feature>
<dbReference type="InterPro" id="IPR051149">
    <property type="entry name" value="Spindly/BICDR_Dynein_Adapter"/>
</dbReference>